<dbReference type="GO" id="GO:0006897">
    <property type="term" value="P:endocytosis"/>
    <property type="evidence" value="ECO:0007669"/>
    <property type="project" value="TreeGrafter"/>
</dbReference>
<evidence type="ECO:0000313" key="8">
    <source>
        <dbReference type="Proteomes" id="UP001159364"/>
    </source>
</evidence>
<dbReference type="GO" id="GO:0005768">
    <property type="term" value="C:endosome"/>
    <property type="evidence" value="ECO:0007669"/>
    <property type="project" value="TreeGrafter"/>
</dbReference>
<feature type="region of interest" description="Disordered" evidence="5">
    <location>
        <begin position="193"/>
        <end position="213"/>
    </location>
</feature>
<keyword evidence="4" id="KW-0968">Cytoplasmic vesicle</keyword>
<protein>
    <recommendedName>
        <fullName evidence="6">ENTH domain-containing protein</fullName>
    </recommendedName>
</protein>
<dbReference type="SUPFAM" id="SSF48464">
    <property type="entry name" value="ENTH/VHS domain"/>
    <property type="match status" value="1"/>
</dbReference>
<comment type="subcellular location">
    <subcellularLocation>
        <location evidence="1">Cytoplasmic vesicle</location>
        <location evidence="1">Clathrin-coated vesicle</location>
    </subcellularLocation>
    <subcellularLocation>
        <location evidence="2">Golgi apparatus</location>
    </subcellularLocation>
</comment>
<comment type="caution">
    <text evidence="7">The sequence shown here is derived from an EMBL/GenBank/DDBJ whole genome shotgun (WGS) entry which is preliminary data.</text>
</comment>
<dbReference type="Pfam" id="PF01417">
    <property type="entry name" value="ENTH"/>
    <property type="match status" value="1"/>
</dbReference>
<dbReference type="SMART" id="SM00273">
    <property type="entry name" value="ENTH"/>
    <property type="match status" value="1"/>
</dbReference>
<dbReference type="GO" id="GO:0005543">
    <property type="term" value="F:phospholipid binding"/>
    <property type="evidence" value="ECO:0007669"/>
    <property type="project" value="TreeGrafter"/>
</dbReference>
<dbReference type="AlphaFoldDB" id="A0AAV8SE00"/>
<dbReference type="Proteomes" id="UP001159364">
    <property type="component" value="Linkage Group LG11"/>
</dbReference>
<dbReference type="PROSITE" id="PS50942">
    <property type="entry name" value="ENTH"/>
    <property type="match status" value="1"/>
</dbReference>
<dbReference type="Gene3D" id="1.25.40.90">
    <property type="match status" value="1"/>
</dbReference>
<reference evidence="7 8" key="1">
    <citation type="submission" date="2021-09" db="EMBL/GenBank/DDBJ databases">
        <title>Genomic insights and catalytic innovation underlie evolution of tropane alkaloids biosynthesis.</title>
        <authorList>
            <person name="Wang Y.-J."/>
            <person name="Tian T."/>
            <person name="Huang J.-P."/>
            <person name="Huang S.-X."/>
        </authorList>
    </citation>
    <scope>NUCLEOTIDE SEQUENCE [LARGE SCALE GENOMIC DNA]</scope>
    <source>
        <strain evidence="7">KIB-2018</strain>
        <tissue evidence="7">Leaf</tissue>
    </source>
</reference>
<evidence type="ECO:0000256" key="1">
    <source>
        <dbReference type="ARBA" id="ARBA00004132"/>
    </source>
</evidence>
<sequence>MSTLSRNNSNNNNTGTISFRDFKKQASFFLKEKIKSARLALTDVTPAELLTEEATNGNPWAPDTRILGSISRAAFELDDYWRIVEILHKRFSRFDRKNWRVSYNSLIVLEHMLTHGPESAAGEFQIDRDVIREMDSFQYIDEKGFNWGLALRKKSEKIMKLLEKGPLLKEEREKARKLTRGIQGFGSFAHRSSSAQGILQESSRGTFGRSNTQFNEHNCQENQLTPDEANFVQKVETSQNNFENGSSKSGKKREDLQSWDSFSNTEMKISGRSSKENITPVREDFHGWTSTEEDNPLLNGRRDEVKIVEEDHPFDYTENQNTASLLTARDGILQGC</sequence>
<dbReference type="CDD" id="cd03571">
    <property type="entry name" value="ENTH"/>
    <property type="match status" value="1"/>
</dbReference>
<gene>
    <name evidence="7" type="ORF">K2173_015615</name>
</gene>
<evidence type="ECO:0000256" key="3">
    <source>
        <dbReference type="ARBA" id="ARBA00023034"/>
    </source>
</evidence>
<keyword evidence="8" id="KW-1185">Reference proteome</keyword>
<feature type="compositionally biased region" description="Polar residues" evidence="5">
    <location>
        <begin position="238"/>
        <end position="248"/>
    </location>
</feature>
<dbReference type="EMBL" id="JAIWQS010000011">
    <property type="protein sequence ID" value="KAJ8750472.1"/>
    <property type="molecule type" value="Genomic_DNA"/>
</dbReference>
<evidence type="ECO:0000256" key="5">
    <source>
        <dbReference type="SAM" id="MobiDB-lite"/>
    </source>
</evidence>
<dbReference type="GO" id="GO:0030125">
    <property type="term" value="C:clathrin vesicle coat"/>
    <property type="evidence" value="ECO:0007669"/>
    <property type="project" value="TreeGrafter"/>
</dbReference>
<dbReference type="GO" id="GO:0005886">
    <property type="term" value="C:plasma membrane"/>
    <property type="evidence" value="ECO:0007669"/>
    <property type="project" value="TreeGrafter"/>
</dbReference>
<dbReference type="GO" id="GO:0030276">
    <property type="term" value="F:clathrin binding"/>
    <property type="evidence" value="ECO:0007669"/>
    <property type="project" value="TreeGrafter"/>
</dbReference>
<feature type="domain" description="ENTH" evidence="6">
    <location>
        <begin position="39"/>
        <end position="172"/>
    </location>
</feature>
<dbReference type="PANTHER" id="PTHR12276">
    <property type="entry name" value="EPSIN/ENT-RELATED"/>
    <property type="match status" value="1"/>
</dbReference>
<organism evidence="7 8">
    <name type="scientific">Erythroxylum novogranatense</name>
    <dbReference type="NCBI Taxonomy" id="1862640"/>
    <lineage>
        <taxon>Eukaryota</taxon>
        <taxon>Viridiplantae</taxon>
        <taxon>Streptophyta</taxon>
        <taxon>Embryophyta</taxon>
        <taxon>Tracheophyta</taxon>
        <taxon>Spermatophyta</taxon>
        <taxon>Magnoliopsida</taxon>
        <taxon>eudicotyledons</taxon>
        <taxon>Gunneridae</taxon>
        <taxon>Pentapetalae</taxon>
        <taxon>rosids</taxon>
        <taxon>fabids</taxon>
        <taxon>Malpighiales</taxon>
        <taxon>Erythroxylaceae</taxon>
        <taxon>Erythroxylum</taxon>
    </lineage>
</organism>
<evidence type="ECO:0000256" key="4">
    <source>
        <dbReference type="ARBA" id="ARBA00023329"/>
    </source>
</evidence>
<feature type="region of interest" description="Disordered" evidence="5">
    <location>
        <begin position="238"/>
        <end position="300"/>
    </location>
</feature>
<name>A0AAV8SE00_9ROSI</name>
<evidence type="ECO:0000313" key="7">
    <source>
        <dbReference type="EMBL" id="KAJ8750472.1"/>
    </source>
</evidence>
<dbReference type="GO" id="GO:0005794">
    <property type="term" value="C:Golgi apparatus"/>
    <property type="evidence" value="ECO:0007669"/>
    <property type="project" value="UniProtKB-SubCell"/>
</dbReference>
<dbReference type="InterPro" id="IPR013809">
    <property type="entry name" value="ENTH"/>
</dbReference>
<evidence type="ECO:0000259" key="6">
    <source>
        <dbReference type="PROSITE" id="PS50942"/>
    </source>
</evidence>
<dbReference type="PANTHER" id="PTHR12276:SF116">
    <property type="entry name" value="ENTH_VHS FAMILY PROTEIN"/>
    <property type="match status" value="1"/>
</dbReference>
<accession>A0AAV8SE00</accession>
<feature type="compositionally biased region" description="Polar residues" evidence="5">
    <location>
        <begin position="258"/>
        <end position="267"/>
    </location>
</feature>
<dbReference type="InterPro" id="IPR008942">
    <property type="entry name" value="ENTH_VHS"/>
</dbReference>
<keyword evidence="3" id="KW-0333">Golgi apparatus</keyword>
<evidence type="ECO:0000256" key="2">
    <source>
        <dbReference type="ARBA" id="ARBA00004555"/>
    </source>
</evidence>
<proteinExistence type="predicted"/>